<dbReference type="GO" id="GO:0004175">
    <property type="term" value="F:endopeptidase activity"/>
    <property type="evidence" value="ECO:0007669"/>
    <property type="project" value="UniProtKB-ARBA"/>
</dbReference>
<dbReference type="Pfam" id="PF02517">
    <property type="entry name" value="Rce1-like"/>
    <property type="match status" value="1"/>
</dbReference>
<dbReference type="RefSeq" id="WP_151967079.1">
    <property type="nucleotide sequence ID" value="NZ_AP019860.1"/>
</dbReference>
<dbReference type="GO" id="GO:0080120">
    <property type="term" value="P:CAAX-box protein maturation"/>
    <property type="evidence" value="ECO:0007669"/>
    <property type="project" value="UniProtKB-ARBA"/>
</dbReference>
<feature type="transmembrane region" description="Helical" evidence="1">
    <location>
        <begin position="123"/>
        <end position="148"/>
    </location>
</feature>
<evidence type="ECO:0000259" key="2">
    <source>
        <dbReference type="Pfam" id="PF02517"/>
    </source>
</evidence>
<name>A0A5S9IK52_UABAM</name>
<proteinExistence type="predicted"/>
<reference evidence="3 4" key="1">
    <citation type="submission" date="2019-08" db="EMBL/GenBank/DDBJ databases">
        <title>Complete genome sequence of Candidatus Uab amorphum.</title>
        <authorList>
            <person name="Shiratori T."/>
            <person name="Suzuki S."/>
            <person name="Kakizawa Y."/>
            <person name="Ishida K."/>
        </authorList>
    </citation>
    <scope>NUCLEOTIDE SEQUENCE [LARGE SCALE GENOMIC DNA]</scope>
    <source>
        <strain evidence="3 4">SRT547</strain>
    </source>
</reference>
<keyword evidence="1" id="KW-0472">Membrane</keyword>
<feature type="transmembrane region" description="Helical" evidence="1">
    <location>
        <begin position="44"/>
        <end position="71"/>
    </location>
</feature>
<feature type="transmembrane region" description="Helical" evidence="1">
    <location>
        <begin position="83"/>
        <end position="103"/>
    </location>
</feature>
<feature type="domain" description="CAAX prenyl protease 2/Lysostaphin resistance protein A-like" evidence="2">
    <location>
        <begin position="121"/>
        <end position="217"/>
    </location>
</feature>
<protein>
    <recommendedName>
        <fullName evidence="2">CAAX prenyl protease 2/Lysostaphin resistance protein A-like domain-containing protein</fullName>
    </recommendedName>
</protein>
<keyword evidence="1" id="KW-1133">Transmembrane helix</keyword>
<dbReference type="Proteomes" id="UP000326354">
    <property type="component" value="Chromosome"/>
</dbReference>
<keyword evidence="1" id="KW-0812">Transmembrane</keyword>
<feature type="transmembrane region" description="Helical" evidence="1">
    <location>
        <begin position="188"/>
        <end position="218"/>
    </location>
</feature>
<sequence length="223" mass="24559">MFKNNVTPQNISAAAFFTLPFIVLLFALYFANTFTAKQMQEADPIIVFIHNLGILSIPLFSLAVCSVWLKIAPINSVQIRRNFVLALFGAGVAASILFLIRLVHGETLPAFIPPEESAKPGLLLGLSAGVIEEIVFRLVLLPGVYFLLKGKTHNYLACIIAVVITSFLFALSHEIYDPFSWSHFMTRFALPGCVMSLAFFVIGPAFIVTAHCTAHLFLPLLFV</sequence>
<evidence type="ECO:0000313" key="4">
    <source>
        <dbReference type="Proteomes" id="UP000326354"/>
    </source>
</evidence>
<evidence type="ECO:0000313" key="3">
    <source>
        <dbReference type="EMBL" id="BBM82852.1"/>
    </source>
</evidence>
<dbReference type="OrthoDB" id="9814348at2"/>
<evidence type="ECO:0000256" key="1">
    <source>
        <dbReference type="SAM" id="Phobius"/>
    </source>
</evidence>
<organism evidence="3 4">
    <name type="scientific">Uabimicrobium amorphum</name>
    <dbReference type="NCBI Taxonomy" id="2596890"/>
    <lineage>
        <taxon>Bacteria</taxon>
        <taxon>Pseudomonadati</taxon>
        <taxon>Planctomycetota</taxon>
        <taxon>Candidatus Uabimicrobiia</taxon>
        <taxon>Candidatus Uabimicrobiales</taxon>
        <taxon>Candidatus Uabimicrobiaceae</taxon>
        <taxon>Candidatus Uabimicrobium</taxon>
    </lineage>
</organism>
<keyword evidence="4" id="KW-1185">Reference proteome</keyword>
<dbReference type="KEGG" id="uam:UABAM_01195"/>
<gene>
    <name evidence="3" type="ORF">UABAM_01195</name>
</gene>
<dbReference type="InterPro" id="IPR003675">
    <property type="entry name" value="Rce1/LyrA-like_dom"/>
</dbReference>
<dbReference type="EMBL" id="AP019860">
    <property type="protein sequence ID" value="BBM82852.1"/>
    <property type="molecule type" value="Genomic_DNA"/>
</dbReference>
<dbReference type="AlphaFoldDB" id="A0A5S9IK52"/>
<accession>A0A5S9IK52</accession>
<feature type="transmembrane region" description="Helical" evidence="1">
    <location>
        <begin position="12"/>
        <end position="32"/>
    </location>
</feature>
<feature type="transmembrane region" description="Helical" evidence="1">
    <location>
        <begin position="155"/>
        <end position="176"/>
    </location>
</feature>